<name>A0A8X6PE25_NEPPI</name>
<proteinExistence type="predicted"/>
<dbReference type="Proteomes" id="UP000887013">
    <property type="component" value="Unassembled WGS sequence"/>
</dbReference>
<dbReference type="EMBL" id="BMAW01114731">
    <property type="protein sequence ID" value="GFT63122.1"/>
    <property type="molecule type" value="Genomic_DNA"/>
</dbReference>
<feature type="non-terminal residue" evidence="1">
    <location>
        <position position="1"/>
    </location>
</feature>
<keyword evidence="2" id="KW-1185">Reference proteome</keyword>
<comment type="caution">
    <text evidence="1">The sequence shown here is derived from an EMBL/GenBank/DDBJ whole genome shotgun (WGS) entry which is preliminary data.</text>
</comment>
<reference evidence="1" key="1">
    <citation type="submission" date="2020-08" db="EMBL/GenBank/DDBJ databases">
        <title>Multicomponent nature underlies the extraordinary mechanical properties of spider dragline silk.</title>
        <authorList>
            <person name="Kono N."/>
            <person name="Nakamura H."/>
            <person name="Mori M."/>
            <person name="Yoshida Y."/>
            <person name="Ohtoshi R."/>
            <person name="Malay A.D."/>
            <person name="Moran D.A.P."/>
            <person name="Tomita M."/>
            <person name="Numata K."/>
            <person name="Arakawa K."/>
        </authorList>
    </citation>
    <scope>NUCLEOTIDE SEQUENCE</scope>
</reference>
<gene>
    <name evidence="1" type="ORF">NPIL_481891</name>
</gene>
<dbReference type="AlphaFoldDB" id="A0A8X6PE25"/>
<evidence type="ECO:0000313" key="2">
    <source>
        <dbReference type="Proteomes" id="UP000887013"/>
    </source>
</evidence>
<accession>A0A8X6PE25</accession>
<sequence length="153" mass="17040">MKRCSIHSQFGAGWNIRGFSVIDREPDGWDGDHFEWSCQVASLSIVGELRQQRGVWPAAKRSSANKMAAVRRSGTCSHGSDAGSLCQRNKRTAWYRSLTKPFTYQANLKPGSSFLCNVCYCPGAKKSQSLLSKLVFSCSRTLPNLFFFAFATK</sequence>
<evidence type="ECO:0000313" key="1">
    <source>
        <dbReference type="EMBL" id="GFT63122.1"/>
    </source>
</evidence>
<protein>
    <submittedName>
        <fullName evidence="1">Uncharacterized protein</fullName>
    </submittedName>
</protein>
<organism evidence="1 2">
    <name type="scientific">Nephila pilipes</name>
    <name type="common">Giant wood spider</name>
    <name type="synonym">Nephila maculata</name>
    <dbReference type="NCBI Taxonomy" id="299642"/>
    <lineage>
        <taxon>Eukaryota</taxon>
        <taxon>Metazoa</taxon>
        <taxon>Ecdysozoa</taxon>
        <taxon>Arthropoda</taxon>
        <taxon>Chelicerata</taxon>
        <taxon>Arachnida</taxon>
        <taxon>Araneae</taxon>
        <taxon>Araneomorphae</taxon>
        <taxon>Entelegynae</taxon>
        <taxon>Araneoidea</taxon>
        <taxon>Nephilidae</taxon>
        <taxon>Nephila</taxon>
    </lineage>
</organism>